<organism evidence="1 2">
    <name type="scientific">Kribbella sindirgiensis</name>
    <dbReference type="NCBI Taxonomy" id="1124744"/>
    <lineage>
        <taxon>Bacteria</taxon>
        <taxon>Bacillati</taxon>
        <taxon>Actinomycetota</taxon>
        <taxon>Actinomycetes</taxon>
        <taxon>Propionibacteriales</taxon>
        <taxon>Kribbellaceae</taxon>
        <taxon>Kribbella</taxon>
    </lineage>
</organism>
<comment type="caution">
    <text evidence="1">The sequence shown here is derived from an EMBL/GenBank/DDBJ whole genome shotgun (WGS) entry which is preliminary data.</text>
</comment>
<dbReference type="Proteomes" id="UP000292695">
    <property type="component" value="Unassembled WGS sequence"/>
</dbReference>
<proteinExistence type="predicted"/>
<sequence length="126" mass="14656">MSTESIRREVLELFRSFFYRDVAARMRQEGIEPTTLSEVISVWLAWDESVISTCLGDYRNYLIGVIAIIEAWTRDPDTLLGHELSRQITSVAGDLDDRRIDDILDPHRFETIRFRQLYPHADSPTP</sequence>
<protein>
    <submittedName>
        <fullName evidence="1">Uncharacterized protein</fullName>
    </submittedName>
</protein>
<evidence type="ECO:0000313" key="2">
    <source>
        <dbReference type="Proteomes" id="UP000292695"/>
    </source>
</evidence>
<dbReference type="RefSeq" id="WP_131285434.1">
    <property type="nucleotide sequence ID" value="NZ_SJKA01000002.1"/>
</dbReference>
<accession>A0A4R0J161</accession>
<name>A0A4R0J161_9ACTN</name>
<dbReference type="EMBL" id="SJKA01000002">
    <property type="protein sequence ID" value="TCC39377.1"/>
    <property type="molecule type" value="Genomic_DNA"/>
</dbReference>
<evidence type="ECO:0000313" key="1">
    <source>
        <dbReference type="EMBL" id="TCC39377.1"/>
    </source>
</evidence>
<gene>
    <name evidence="1" type="ORF">E0H50_05430</name>
</gene>
<dbReference type="AlphaFoldDB" id="A0A4R0J161"/>
<keyword evidence="2" id="KW-1185">Reference proteome</keyword>
<reference evidence="1 2" key="1">
    <citation type="submission" date="2019-02" db="EMBL/GenBank/DDBJ databases">
        <title>Kribbella capetownensis sp. nov. and Kribbella speibonae sp. nov., isolated from soil.</title>
        <authorList>
            <person name="Curtis S.M."/>
            <person name="Norton I."/>
            <person name="Everest G.J."/>
            <person name="Meyers P.R."/>
        </authorList>
    </citation>
    <scope>NUCLEOTIDE SEQUENCE [LARGE SCALE GENOMIC DNA]</scope>
    <source>
        <strain evidence="1 2">DSM 27082</strain>
    </source>
</reference>